<dbReference type="AlphaFoldDB" id="A0A9D5K811"/>
<dbReference type="EMBL" id="WJKJ01000085">
    <property type="protein sequence ID" value="MBD3364111.1"/>
    <property type="molecule type" value="Genomic_DNA"/>
</dbReference>
<dbReference type="InterPro" id="IPR026444">
    <property type="entry name" value="Secre_tail"/>
</dbReference>
<comment type="caution">
    <text evidence="2">The sequence shown here is derived from an EMBL/GenBank/DDBJ whole genome shotgun (WGS) entry which is preliminary data.</text>
</comment>
<dbReference type="NCBIfam" id="TIGR04183">
    <property type="entry name" value="Por_Secre_tail"/>
    <property type="match status" value="1"/>
</dbReference>
<name>A0A9D5K811_UNCW3</name>
<evidence type="ECO:0000313" key="2">
    <source>
        <dbReference type="EMBL" id="MBD3364111.1"/>
    </source>
</evidence>
<evidence type="ECO:0000259" key="1">
    <source>
        <dbReference type="Pfam" id="PF13860"/>
    </source>
</evidence>
<sequence>MHCSVYPRYSTIQDPYGNNAETFDVTLNIFDEEQSVYHIDMSSLEEMEPSVDTLGPGEWPAWTPGNSGEYTTELIVTLDGDHCPANDTCRKYVNALYAHDVGVVELTNLEGHEWGNNQVNPYPEGTEFTCVATVENFGANAEDSVYVDLDIYDLSKDPDSVIFIDKRLLVNLDWRGNEGENPYVADVTFPVWSTPSEDGFRVEYRIELAGDDYPENDECTREINIGITEEPEKVPFSLDAVTISPDRRSVTISYSVPRLTDLSLRLYDVSGKLVKVLKQGRHPAGTHTLTWNGLDDAGRKVAQGVYLVRMEAGDWSDVKKVVIY</sequence>
<reference evidence="2" key="1">
    <citation type="submission" date="2019-11" db="EMBL/GenBank/DDBJ databases">
        <title>Microbial mats filling the niche in hypersaline microbial mats.</title>
        <authorList>
            <person name="Wong H.L."/>
            <person name="Macleod F.I."/>
            <person name="White R.A. III"/>
            <person name="Burns B.P."/>
        </authorList>
    </citation>
    <scope>NUCLEOTIDE SEQUENCE</scope>
    <source>
        <strain evidence="2">Bin_327</strain>
    </source>
</reference>
<dbReference type="Pfam" id="PF13860">
    <property type="entry name" value="FlgD_ig"/>
    <property type="match status" value="1"/>
</dbReference>
<organism evidence="2 3">
    <name type="scientific">candidate division WOR-3 bacterium</name>
    <dbReference type="NCBI Taxonomy" id="2052148"/>
    <lineage>
        <taxon>Bacteria</taxon>
        <taxon>Bacteria division WOR-3</taxon>
    </lineage>
</organism>
<dbReference type="Gene3D" id="2.60.40.4070">
    <property type="match status" value="1"/>
</dbReference>
<feature type="domain" description="FlgD/Vpr Ig-like" evidence="1">
    <location>
        <begin position="260"/>
        <end position="312"/>
    </location>
</feature>
<evidence type="ECO:0000313" key="3">
    <source>
        <dbReference type="Proteomes" id="UP000630660"/>
    </source>
</evidence>
<proteinExistence type="predicted"/>
<dbReference type="Proteomes" id="UP000630660">
    <property type="component" value="Unassembled WGS sequence"/>
</dbReference>
<dbReference type="InterPro" id="IPR025965">
    <property type="entry name" value="FlgD/Vpr_Ig-like"/>
</dbReference>
<gene>
    <name evidence="2" type="ORF">GF359_02740</name>
</gene>
<protein>
    <submittedName>
        <fullName evidence="2">T9SS type A sorting domain-containing protein</fullName>
    </submittedName>
</protein>
<accession>A0A9D5K811</accession>